<evidence type="ECO:0000313" key="1">
    <source>
        <dbReference type="EMBL" id="SHI16204.1"/>
    </source>
</evidence>
<protein>
    <submittedName>
        <fullName evidence="1">Uncharacterized protein</fullName>
    </submittedName>
</protein>
<organism evidence="1 2">
    <name type="scientific">Sporanaerobacter acetigenes DSM 13106</name>
    <dbReference type="NCBI Taxonomy" id="1123281"/>
    <lineage>
        <taxon>Bacteria</taxon>
        <taxon>Bacillati</taxon>
        <taxon>Bacillota</taxon>
        <taxon>Tissierellia</taxon>
        <taxon>Tissierellales</taxon>
        <taxon>Sporanaerobacteraceae</taxon>
        <taxon>Sporanaerobacter</taxon>
    </lineage>
</organism>
<sequence>MIIEFYKAEGKEDVCNKWIDGGNSYEMDLDNGLTYDNRYKKQISK</sequence>
<evidence type="ECO:0000313" key="2">
    <source>
        <dbReference type="Proteomes" id="UP000184389"/>
    </source>
</evidence>
<gene>
    <name evidence="1" type="ORF">SAMN02745180_02500</name>
</gene>
<dbReference type="AlphaFoldDB" id="A0A1M5YWH5"/>
<accession>A0A1M5YWH5</accession>
<dbReference type="EMBL" id="FQXR01000016">
    <property type="protein sequence ID" value="SHI16204.1"/>
    <property type="molecule type" value="Genomic_DNA"/>
</dbReference>
<proteinExistence type="predicted"/>
<keyword evidence="2" id="KW-1185">Reference proteome</keyword>
<reference evidence="1 2" key="1">
    <citation type="submission" date="2016-11" db="EMBL/GenBank/DDBJ databases">
        <authorList>
            <person name="Jaros S."/>
            <person name="Januszkiewicz K."/>
            <person name="Wedrychowicz H."/>
        </authorList>
    </citation>
    <scope>NUCLEOTIDE SEQUENCE [LARGE SCALE GENOMIC DNA]</scope>
    <source>
        <strain evidence="1 2">DSM 13106</strain>
    </source>
</reference>
<name>A0A1M5YWH5_9FIRM</name>
<dbReference type="Proteomes" id="UP000184389">
    <property type="component" value="Unassembled WGS sequence"/>
</dbReference>